<feature type="region of interest" description="Disordered" evidence="3">
    <location>
        <begin position="303"/>
        <end position="332"/>
    </location>
</feature>
<feature type="region of interest" description="Disordered" evidence="3">
    <location>
        <begin position="864"/>
        <end position="935"/>
    </location>
</feature>
<feature type="compositionally biased region" description="Polar residues" evidence="3">
    <location>
        <begin position="1068"/>
        <end position="1077"/>
    </location>
</feature>
<feature type="compositionally biased region" description="Low complexity" evidence="3">
    <location>
        <begin position="471"/>
        <end position="492"/>
    </location>
</feature>
<comment type="caution">
    <text evidence="6">The sequence shown here is derived from an EMBL/GenBank/DDBJ whole genome shotgun (WGS) entry which is preliminary data.</text>
</comment>
<name>A0AA39N964_ARMTA</name>
<dbReference type="GO" id="GO:0003712">
    <property type="term" value="F:transcription coregulator activity"/>
    <property type="evidence" value="ECO:0007669"/>
    <property type="project" value="TreeGrafter"/>
</dbReference>
<dbReference type="GO" id="GO:0003690">
    <property type="term" value="F:double-stranded DNA binding"/>
    <property type="evidence" value="ECO:0007669"/>
    <property type="project" value="TreeGrafter"/>
</dbReference>
<feature type="repeat" description="ANK" evidence="2">
    <location>
        <begin position="780"/>
        <end position="812"/>
    </location>
</feature>
<keyword evidence="4" id="KW-0472">Membrane</keyword>
<dbReference type="InterPro" id="IPR013783">
    <property type="entry name" value="Ig-like_fold"/>
</dbReference>
<dbReference type="Pfam" id="PF25603">
    <property type="entry name" value="SPT23_MGA2_DBD"/>
    <property type="match status" value="1"/>
</dbReference>
<dbReference type="GO" id="GO:0005634">
    <property type="term" value="C:nucleus"/>
    <property type="evidence" value="ECO:0007669"/>
    <property type="project" value="TreeGrafter"/>
</dbReference>
<feature type="region of interest" description="Disordered" evidence="3">
    <location>
        <begin position="1"/>
        <end position="54"/>
    </location>
</feature>
<dbReference type="GeneID" id="85356215"/>
<feature type="repeat" description="ANK" evidence="2">
    <location>
        <begin position="813"/>
        <end position="845"/>
    </location>
</feature>
<dbReference type="PROSITE" id="PS50088">
    <property type="entry name" value="ANK_REPEAT"/>
    <property type="match status" value="2"/>
</dbReference>
<proteinExistence type="predicted"/>
<feature type="compositionally biased region" description="Polar residues" evidence="3">
    <location>
        <begin position="316"/>
        <end position="326"/>
    </location>
</feature>
<gene>
    <name evidence="6" type="ORF">EV420DRAFT_1531529</name>
</gene>
<evidence type="ECO:0000313" key="6">
    <source>
        <dbReference type="EMBL" id="KAK0461318.1"/>
    </source>
</evidence>
<dbReference type="Pfam" id="PF01833">
    <property type="entry name" value="TIG"/>
    <property type="match status" value="1"/>
</dbReference>
<accession>A0AA39N964</accession>
<evidence type="ECO:0000256" key="3">
    <source>
        <dbReference type="SAM" id="MobiDB-lite"/>
    </source>
</evidence>
<dbReference type="Gene3D" id="1.25.40.20">
    <property type="entry name" value="Ankyrin repeat-containing domain"/>
    <property type="match status" value="2"/>
</dbReference>
<dbReference type="PANTHER" id="PTHR23335">
    <property type="entry name" value="CALMODULIN-BINDING TRANSCRIPTION ACTIVATOR CAMTA"/>
    <property type="match status" value="1"/>
</dbReference>
<evidence type="ECO:0000259" key="5">
    <source>
        <dbReference type="SMART" id="SM00429"/>
    </source>
</evidence>
<feature type="compositionally biased region" description="Basic and acidic residues" evidence="3">
    <location>
        <begin position="909"/>
        <end position="925"/>
    </location>
</feature>
<dbReference type="CDD" id="cd00102">
    <property type="entry name" value="IPT"/>
    <property type="match status" value="1"/>
</dbReference>
<evidence type="ECO:0000313" key="7">
    <source>
        <dbReference type="Proteomes" id="UP001175211"/>
    </source>
</evidence>
<protein>
    <recommendedName>
        <fullName evidence="5">IPT/TIG domain-containing protein</fullName>
    </recommendedName>
</protein>
<feature type="compositionally biased region" description="Acidic residues" evidence="3">
    <location>
        <begin position="873"/>
        <end position="891"/>
    </location>
</feature>
<feature type="compositionally biased region" description="Polar residues" evidence="3">
    <location>
        <begin position="505"/>
        <end position="515"/>
    </location>
</feature>
<dbReference type="Proteomes" id="UP001175211">
    <property type="component" value="Unassembled WGS sequence"/>
</dbReference>
<dbReference type="AlphaFoldDB" id="A0AA39N964"/>
<organism evidence="6 7">
    <name type="scientific">Armillaria tabescens</name>
    <name type="common">Ringless honey mushroom</name>
    <name type="synonym">Agaricus tabescens</name>
    <dbReference type="NCBI Taxonomy" id="1929756"/>
    <lineage>
        <taxon>Eukaryota</taxon>
        <taxon>Fungi</taxon>
        <taxon>Dikarya</taxon>
        <taxon>Basidiomycota</taxon>
        <taxon>Agaricomycotina</taxon>
        <taxon>Agaricomycetes</taxon>
        <taxon>Agaricomycetidae</taxon>
        <taxon>Agaricales</taxon>
        <taxon>Marasmiineae</taxon>
        <taxon>Physalacriaceae</taxon>
        <taxon>Desarmillaria</taxon>
    </lineage>
</organism>
<reference evidence="6" key="1">
    <citation type="submission" date="2023-06" db="EMBL/GenBank/DDBJ databases">
        <authorList>
            <consortium name="Lawrence Berkeley National Laboratory"/>
            <person name="Ahrendt S."/>
            <person name="Sahu N."/>
            <person name="Indic B."/>
            <person name="Wong-Bajracharya J."/>
            <person name="Merenyi Z."/>
            <person name="Ke H.-M."/>
            <person name="Monk M."/>
            <person name="Kocsube S."/>
            <person name="Drula E."/>
            <person name="Lipzen A."/>
            <person name="Balint B."/>
            <person name="Henrissat B."/>
            <person name="Andreopoulos B."/>
            <person name="Martin F.M."/>
            <person name="Harder C.B."/>
            <person name="Rigling D."/>
            <person name="Ford K.L."/>
            <person name="Foster G.D."/>
            <person name="Pangilinan J."/>
            <person name="Papanicolaou A."/>
            <person name="Barry K."/>
            <person name="LaButti K."/>
            <person name="Viragh M."/>
            <person name="Koriabine M."/>
            <person name="Yan M."/>
            <person name="Riley R."/>
            <person name="Champramary S."/>
            <person name="Plett K.L."/>
            <person name="Tsai I.J."/>
            <person name="Slot J."/>
            <person name="Sipos G."/>
            <person name="Plett J."/>
            <person name="Nagy L.G."/>
            <person name="Grigoriev I.V."/>
        </authorList>
    </citation>
    <scope>NUCLEOTIDE SEQUENCE</scope>
    <source>
        <strain evidence="6">CCBAS 213</strain>
    </source>
</reference>
<dbReference type="Gene3D" id="2.60.40.10">
    <property type="entry name" value="Immunoglobulins"/>
    <property type="match status" value="1"/>
</dbReference>
<feature type="compositionally biased region" description="Basic residues" evidence="3">
    <location>
        <begin position="895"/>
        <end position="908"/>
    </location>
</feature>
<keyword evidence="4" id="KW-0812">Transmembrane</keyword>
<dbReference type="SMART" id="SM00248">
    <property type="entry name" value="ANK"/>
    <property type="match status" value="2"/>
</dbReference>
<dbReference type="Pfam" id="PF12796">
    <property type="entry name" value="Ank_2"/>
    <property type="match status" value="1"/>
</dbReference>
<dbReference type="InterPro" id="IPR002909">
    <property type="entry name" value="IPT_dom"/>
</dbReference>
<dbReference type="PANTHER" id="PTHR23335:SF1">
    <property type="entry name" value="CALMODULIN-BINDING TRANSCRIPTION ACTIVATOR, ISOFORM F"/>
    <property type="match status" value="1"/>
</dbReference>
<feature type="transmembrane region" description="Helical" evidence="4">
    <location>
        <begin position="1124"/>
        <end position="1144"/>
    </location>
</feature>
<evidence type="ECO:0000256" key="1">
    <source>
        <dbReference type="ARBA" id="ARBA00023043"/>
    </source>
</evidence>
<keyword evidence="1 2" id="KW-0040">ANK repeat</keyword>
<dbReference type="InterPro" id="IPR014756">
    <property type="entry name" value="Ig_E-set"/>
</dbReference>
<feature type="compositionally biased region" description="Polar residues" evidence="3">
    <location>
        <begin position="1"/>
        <end position="21"/>
    </location>
</feature>
<sequence>MKSGNPRRSTGLASIPPQTRPLSLATMSSLSSTTTQNGSRSPSPHTPDSSDSLEHVAHHELTLSSWYNTEHDKSAYLQSLWETDPIFQTQPKCEDDNMLQLDDLIESHAYDDSPALSVESPFSIISPTSPMGAVVERPAPLLVQSMHTAPPALTMPNSMSVTKPIPPPASVPRRQDFLLMNHKVVHPPRESCVNLPIMFPSIPEGGTKSRVETQVRVTVDLADPSSSSDPYKYDRVGSWKWLKLPQGTATKRRTRKQGKIDPDPQDILHLSVSITCASPPHNTVLSCSSCRAREAKRVAKKLAARVRPARSDSDSGESPNNTPTRNGQREDTSSIIQFNCSEVIDFSTGSVVLPLRITCYCRHHREKVGFNVHFTMMDHTGRIVGTGSSRPIMITDDHKTSSSKHSDLASTFTTRDYEWAQFGPAHVDSSIESRAPSKRKKDTPSNTTGTKKRAKPYDPASKPSRVSGEIPASSEPSPSPSHATLPSTRSPTPLDPPLSSLPPQLQYSSFESESSPDGLMTPAEHNLDIAMSSATTESDFSVPSPVSLPVTPPALVMPAHPNPMPFMFFDPSQPAPPLALPTIHRLVPNAGPTHGGIEVTILGANFHPSITLNCIFGEVAASSTQRWSDNTLVCVLPPRATAGVVAVWFEGFPKLEEHSNAPPPLFTYSDESDRALMELALQVVGLKMTGKIEEAKNVAMRIVGNAGDPSDSQNGSNMTGAMQLAPSLTRDLRPLLLIRAGENEDFQSLIIDFLSILDAPVESSEQAISTEAAISHQSPSGQTLLHLAAFLSFPSLVRFLVDHGADLDMRDRNGYTPLHFAASMGSKECVRYLLDAGADTEIVNALGKTAGEIAMDGMFADSQGINDGLDSGIESEEDEEAEWGDAEEDADAIIRRRARRYGNRRRPRHSDTPRRDKDNITDHLSRPPSPSPKSEKAILANVDEKQYSSFTDLIQKTIAQLPGSPQLPNLHIPGMPAVPWGVLPQLPMVFPVVVPLLPAFLSGDNTNRDGLDDDQTDGSLKGKFAGAKAAYELRATWERWLANGAPIKDSEPPPMYTPRATEAGPSHAPSSTVSESLAETEAPRPEGRSSSRIYNYEMIPVTEQEVDAYTYEPKTQPKKQDRMLLLFWLPILIISLIWACHNGLRFALGALRGVVPLKSGMRT</sequence>
<keyword evidence="4" id="KW-1133">Transmembrane helix</keyword>
<dbReference type="EMBL" id="JAUEPS010000011">
    <property type="protein sequence ID" value="KAK0461318.1"/>
    <property type="molecule type" value="Genomic_DNA"/>
</dbReference>
<feature type="region of interest" description="Disordered" evidence="3">
    <location>
        <begin position="1044"/>
        <end position="1089"/>
    </location>
</feature>
<evidence type="ECO:0000256" key="4">
    <source>
        <dbReference type="SAM" id="Phobius"/>
    </source>
</evidence>
<dbReference type="SMART" id="SM00429">
    <property type="entry name" value="IPT"/>
    <property type="match status" value="1"/>
</dbReference>
<dbReference type="InterPro" id="IPR036770">
    <property type="entry name" value="Ankyrin_rpt-contain_sf"/>
</dbReference>
<dbReference type="GO" id="GO:0006357">
    <property type="term" value="P:regulation of transcription by RNA polymerase II"/>
    <property type="evidence" value="ECO:0007669"/>
    <property type="project" value="TreeGrafter"/>
</dbReference>
<keyword evidence="7" id="KW-1185">Reference proteome</keyword>
<feature type="compositionally biased region" description="Low complexity" evidence="3">
    <location>
        <begin position="22"/>
        <end position="50"/>
    </location>
</feature>
<dbReference type="SUPFAM" id="SSF48403">
    <property type="entry name" value="Ankyrin repeat"/>
    <property type="match status" value="1"/>
</dbReference>
<dbReference type="InterPro" id="IPR057962">
    <property type="entry name" value="SPT23_MGA2_DBD"/>
</dbReference>
<dbReference type="SUPFAM" id="SSF81296">
    <property type="entry name" value="E set domains"/>
    <property type="match status" value="1"/>
</dbReference>
<dbReference type="PROSITE" id="PS50297">
    <property type="entry name" value="ANK_REP_REGION"/>
    <property type="match status" value="2"/>
</dbReference>
<dbReference type="RefSeq" id="XP_060333215.1">
    <property type="nucleotide sequence ID" value="XM_060472667.1"/>
</dbReference>
<feature type="domain" description="IPT/TIG" evidence="5">
    <location>
        <begin position="580"/>
        <end position="669"/>
    </location>
</feature>
<evidence type="ECO:0000256" key="2">
    <source>
        <dbReference type="PROSITE-ProRule" id="PRU00023"/>
    </source>
</evidence>
<feature type="region of interest" description="Disordered" evidence="3">
    <location>
        <begin position="428"/>
        <end position="523"/>
    </location>
</feature>
<dbReference type="InterPro" id="IPR002110">
    <property type="entry name" value="Ankyrin_rpt"/>
</dbReference>